<dbReference type="EMBL" id="JAVCAP010000001">
    <property type="protein sequence ID" value="MDP8566392.1"/>
    <property type="molecule type" value="Genomic_DNA"/>
</dbReference>
<gene>
    <name evidence="1" type="ORF">Q9291_00895</name>
</gene>
<organism evidence="1 2">
    <name type="scientific">Methylophilus aquaticus</name>
    <dbReference type="NCBI Taxonomy" id="1971610"/>
    <lineage>
        <taxon>Bacteria</taxon>
        <taxon>Pseudomonadati</taxon>
        <taxon>Pseudomonadota</taxon>
        <taxon>Betaproteobacteria</taxon>
        <taxon>Nitrosomonadales</taxon>
        <taxon>Methylophilaceae</taxon>
        <taxon>Methylophilus</taxon>
    </lineage>
</organism>
<evidence type="ECO:0000313" key="1">
    <source>
        <dbReference type="EMBL" id="MDP8566392.1"/>
    </source>
</evidence>
<evidence type="ECO:0000313" key="2">
    <source>
        <dbReference type="Proteomes" id="UP001225906"/>
    </source>
</evidence>
<dbReference type="Pfam" id="PF02643">
    <property type="entry name" value="DUF192"/>
    <property type="match status" value="1"/>
</dbReference>
<dbReference type="Proteomes" id="UP001225906">
    <property type="component" value="Unassembled WGS sequence"/>
</dbReference>
<protein>
    <submittedName>
        <fullName evidence="1">DUF192 domain-containing protein</fullName>
    </submittedName>
</protein>
<sequence length="114" mass="13025">MTEQVIHESTQSVLVTDLKRADSFFKRLIGLMFTRELAQSHGLLISPCQQIHTQFMHYAVDVMFLDANNKVLHIERAMKPWRFSKFHKQAKHVLEVNAGAASMVSAGDTLHFQS</sequence>
<comment type="caution">
    <text evidence="1">The sequence shown here is derived from an EMBL/GenBank/DDBJ whole genome shotgun (WGS) entry which is preliminary data.</text>
</comment>
<accession>A0ABT9JP77</accession>
<keyword evidence="2" id="KW-1185">Reference proteome</keyword>
<dbReference type="InterPro" id="IPR038695">
    <property type="entry name" value="Saro_0823-like_sf"/>
</dbReference>
<dbReference type="PANTHER" id="PTHR37953">
    <property type="entry name" value="UPF0127 PROTEIN MJ1496"/>
    <property type="match status" value="1"/>
</dbReference>
<dbReference type="Gene3D" id="2.60.120.1140">
    <property type="entry name" value="Protein of unknown function DUF192"/>
    <property type="match status" value="1"/>
</dbReference>
<dbReference type="RefSeq" id="WP_306388098.1">
    <property type="nucleotide sequence ID" value="NZ_JAVCAP010000001.1"/>
</dbReference>
<proteinExistence type="predicted"/>
<dbReference type="PANTHER" id="PTHR37953:SF1">
    <property type="entry name" value="UPF0127 PROTEIN MJ1496"/>
    <property type="match status" value="1"/>
</dbReference>
<dbReference type="InterPro" id="IPR003795">
    <property type="entry name" value="DUF192"/>
</dbReference>
<reference evidence="2" key="1">
    <citation type="journal article" date="2019" name="Int. J. Syst. Evol. Microbiol.">
        <title>The Global Catalogue of Microorganisms (GCM) 10K type strain sequencing project: providing services to taxonomists for standard genome sequencing and annotation.</title>
        <authorList>
            <consortium name="The Broad Institute Genomics Platform"/>
            <consortium name="The Broad Institute Genome Sequencing Center for Infectious Disease"/>
            <person name="Wu L."/>
            <person name="Ma J."/>
        </authorList>
    </citation>
    <scope>NUCLEOTIDE SEQUENCE [LARGE SCALE GENOMIC DNA]</scope>
    <source>
        <strain evidence="2">VKM B-3159</strain>
    </source>
</reference>
<name>A0ABT9JP77_9PROT</name>